<dbReference type="OrthoDB" id="5318038at2"/>
<evidence type="ECO:0000256" key="1">
    <source>
        <dbReference type="ARBA" id="ARBA00022515"/>
    </source>
</evidence>
<dbReference type="InterPro" id="IPR014774">
    <property type="entry name" value="KaiC-like_dom"/>
</dbReference>
<keyword evidence="3" id="KW-0547">Nucleotide-binding</keyword>
<evidence type="ECO:0000259" key="7">
    <source>
        <dbReference type="Pfam" id="PF06745"/>
    </source>
</evidence>
<reference evidence="8 9" key="1">
    <citation type="submission" date="2017-10" db="EMBL/GenBank/DDBJ databases">
        <title>Genomics of the genus Arcobacter.</title>
        <authorList>
            <person name="Perez-Cataluna A."/>
            <person name="Figueras M.J."/>
        </authorList>
    </citation>
    <scope>NUCLEOTIDE SEQUENCE [LARGE SCALE GENOMIC DNA]</scope>
    <source>
        <strain evidence="8 9">DSM 24636</strain>
    </source>
</reference>
<dbReference type="Proteomes" id="UP000290191">
    <property type="component" value="Unassembled WGS sequence"/>
</dbReference>
<dbReference type="SUPFAM" id="SSF48024">
    <property type="entry name" value="N-terminal domain of DnaB helicase"/>
    <property type="match status" value="1"/>
</dbReference>
<accession>A0A4Q0Y0W2</accession>
<dbReference type="GO" id="GO:0006269">
    <property type="term" value="P:DNA replication, synthesis of primer"/>
    <property type="evidence" value="ECO:0007669"/>
    <property type="project" value="UniProtKB-KW"/>
</dbReference>
<evidence type="ECO:0000256" key="5">
    <source>
        <dbReference type="ARBA" id="ARBA00023125"/>
    </source>
</evidence>
<evidence type="ECO:0008006" key="10">
    <source>
        <dbReference type="Google" id="ProtNLM"/>
    </source>
</evidence>
<dbReference type="InterPro" id="IPR007693">
    <property type="entry name" value="DNA_helicase_DnaB-like_N"/>
</dbReference>
<dbReference type="PANTHER" id="PTHR43637">
    <property type="entry name" value="UPF0273 PROTEIN TM_0370"/>
    <property type="match status" value="1"/>
</dbReference>
<proteinExistence type="predicted"/>
<evidence type="ECO:0000256" key="4">
    <source>
        <dbReference type="ARBA" id="ARBA00022840"/>
    </source>
</evidence>
<feature type="domain" description="KaiC-like" evidence="7">
    <location>
        <begin position="165"/>
        <end position="238"/>
    </location>
</feature>
<dbReference type="Pfam" id="PF06745">
    <property type="entry name" value="ATPase"/>
    <property type="match status" value="1"/>
</dbReference>
<dbReference type="SUPFAM" id="SSF52540">
    <property type="entry name" value="P-loop containing nucleoside triphosphate hydrolases"/>
    <property type="match status" value="1"/>
</dbReference>
<dbReference type="GO" id="GO:1990077">
    <property type="term" value="C:primosome complex"/>
    <property type="evidence" value="ECO:0007669"/>
    <property type="project" value="UniProtKB-KW"/>
</dbReference>
<dbReference type="InterPro" id="IPR016136">
    <property type="entry name" value="DNA_helicase_N/primase_C"/>
</dbReference>
<sequence>MIENLANLDLERNFLASIIKTDNFSDISEIIKTEHFTLESHKQILQAIKNLDETDRNLSIVAVGEELRKIDPEHLTALKLVGAEDAISDLKITAIELIEWNNKRELYKLSLKIQEELNLRKSSSSVVKIIEDSTINLDVAIGSRAKSYEQWEKEIEAMKPLPIFETGVSFIDDYLKGGVTAGQLILVMGDPEAGKTILSTQVLHNVSNGFPTLFFPFEFTVRDYIQNNKKRKKNINKKNLFIINDGYDLSDVTREIKIFAKRGGRFVCIDSQMRVENVENKGTAEQMESEKFSKLAKLAHKLELVILFIAQQGKEDTKGGTHTPMGTKKGAHEASQIWYIHKLKPKYEDGNDIDSNAHKRLLEVSKNKQNGRHFKTEISLNPVLLEFNRKYQRGEGPLPEESAEFVSDGENTNIEIPEMNL</sequence>
<dbReference type="InterPro" id="IPR027417">
    <property type="entry name" value="P-loop_NTPase"/>
</dbReference>
<dbReference type="GO" id="GO:0005524">
    <property type="term" value="F:ATP binding"/>
    <property type="evidence" value="ECO:0007669"/>
    <property type="project" value="UniProtKB-KW"/>
</dbReference>
<feature type="domain" description="DNA helicase DnaB-like N-terminal" evidence="6">
    <location>
        <begin position="6"/>
        <end position="70"/>
    </location>
</feature>
<evidence type="ECO:0000256" key="2">
    <source>
        <dbReference type="ARBA" id="ARBA00022705"/>
    </source>
</evidence>
<dbReference type="Gene3D" id="3.40.50.300">
    <property type="entry name" value="P-loop containing nucleotide triphosphate hydrolases"/>
    <property type="match status" value="1"/>
</dbReference>
<dbReference type="Gene3D" id="1.10.860.10">
    <property type="entry name" value="DNAb Helicase, Chain A"/>
    <property type="match status" value="1"/>
</dbReference>
<dbReference type="RefSeq" id="WP_129081657.1">
    <property type="nucleotide sequence ID" value="NZ_CP041070.1"/>
</dbReference>
<dbReference type="PANTHER" id="PTHR43637:SF1">
    <property type="entry name" value="UPF0273 PROTEIN TM_0370"/>
    <property type="match status" value="1"/>
</dbReference>
<keyword evidence="2" id="KW-0235">DNA replication</keyword>
<keyword evidence="1" id="KW-0639">Primosome</keyword>
<keyword evidence="9" id="KW-1185">Reference proteome</keyword>
<evidence type="ECO:0000313" key="9">
    <source>
        <dbReference type="Proteomes" id="UP000290191"/>
    </source>
</evidence>
<evidence type="ECO:0000259" key="6">
    <source>
        <dbReference type="Pfam" id="PF00772"/>
    </source>
</evidence>
<keyword evidence="5" id="KW-0238">DNA-binding</keyword>
<protein>
    <recommendedName>
        <fullName evidence="10">DNA helicase</fullName>
    </recommendedName>
</protein>
<organism evidence="8 9">
    <name type="scientific">Halarcobacter anaerophilus</name>
    <dbReference type="NCBI Taxonomy" id="877500"/>
    <lineage>
        <taxon>Bacteria</taxon>
        <taxon>Pseudomonadati</taxon>
        <taxon>Campylobacterota</taxon>
        <taxon>Epsilonproteobacteria</taxon>
        <taxon>Campylobacterales</taxon>
        <taxon>Arcobacteraceae</taxon>
        <taxon>Halarcobacter</taxon>
    </lineage>
</organism>
<dbReference type="Pfam" id="PF00772">
    <property type="entry name" value="DnaB"/>
    <property type="match status" value="1"/>
</dbReference>
<evidence type="ECO:0000313" key="8">
    <source>
        <dbReference type="EMBL" id="RXJ63612.1"/>
    </source>
</evidence>
<comment type="caution">
    <text evidence="8">The sequence shown here is derived from an EMBL/GenBank/DDBJ whole genome shotgun (WGS) entry which is preliminary data.</text>
</comment>
<dbReference type="EMBL" id="PDKO01000003">
    <property type="protein sequence ID" value="RXJ63612.1"/>
    <property type="molecule type" value="Genomic_DNA"/>
</dbReference>
<dbReference type="GO" id="GO:0003678">
    <property type="term" value="F:DNA helicase activity"/>
    <property type="evidence" value="ECO:0007669"/>
    <property type="project" value="InterPro"/>
</dbReference>
<gene>
    <name evidence="8" type="ORF">CRV06_05310</name>
</gene>
<dbReference type="AlphaFoldDB" id="A0A4Q0Y0W2"/>
<name>A0A4Q0Y0W2_9BACT</name>
<dbReference type="InterPro" id="IPR036185">
    <property type="entry name" value="DNA_heli_DnaB-like_N_sf"/>
</dbReference>
<evidence type="ECO:0000256" key="3">
    <source>
        <dbReference type="ARBA" id="ARBA00022741"/>
    </source>
</evidence>
<keyword evidence="4" id="KW-0067">ATP-binding</keyword>
<dbReference type="GO" id="GO:0003677">
    <property type="term" value="F:DNA binding"/>
    <property type="evidence" value="ECO:0007669"/>
    <property type="project" value="UniProtKB-KW"/>
</dbReference>